<dbReference type="EMBL" id="BK059082">
    <property type="protein sequence ID" value="DAE28201.1"/>
    <property type="molecule type" value="Genomic_DNA"/>
</dbReference>
<protein>
    <submittedName>
        <fullName evidence="1">Uncharacterized protein</fullName>
    </submittedName>
</protein>
<accession>A0A8S5RAV7</accession>
<name>A0A8S5RAV7_9VIRU</name>
<proteinExistence type="predicted"/>
<sequence length="97" mass="11432">MVSAFSFETKKAYSASSEIELMEIFKDNNLTYPQYKNIEGHEGIIFAETKEELMKKVYEYYTESLKEIQKELIKLNMQHDQDIINITDELNKISVNI</sequence>
<reference evidence="1" key="1">
    <citation type="journal article" date="2021" name="Proc. Natl. Acad. Sci. U.S.A.">
        <title>A Catalog of Tens of Thousands of Viruses from Human Metagenomes Reveals Hidden Associations with Chronic Diseases.</title>
        <authorList>
            <person name="Tisza M.J."/>
            <person name="Buck C.B."/>
        </authorList>
    </citation>
    <scope>NUCLEOTIDE SEQUENCE</scope>
    <source>
        <strain evidence="1">CtQcs9</strain>
    </source>
</reference>
<evidence type="ECO:0000313" key="1">
    <source>
        <dbReference type="EMBL" id="DAE28201.1"/>
    </source>
</evidence>
<organism evidence="1">
    <name type="scientific">virus sp. ctQcs9</name>
    <dbReference type="NCBI Taxonomy" id="2825816"/>
    <lineage>
        <taxon>Viruses</taxon>
    </lineage>
</organism>